<sequence length="154" mass="17479">MRAAIMPTGKNKSINGGGGSGGSNNGRTTMNNARPANTRTEPRLIHCTMTTYDLRRTFLSLPKRQCQGWRMCWSCDLVGEGVWRCDVAGVIRTIGLEILKWCVGTRQWIFVRFLLGENPVWGDGPNRPESERQIPRYSADTFSNFYCKFDLVHF</sequence>
<organism evidence="2 3">
    <name type="scientific">Prunus dulcis</name>
    <name type="common">Almond</name>
    <name type="synonym">Amygdalus dulcis</name>
    <dbReference type="NCBI Taxonomy" id="3755"/>
    <lineage>
        <taxon>Eukaryota</taxon>
        <taxon>Viridiplantae</taxon>
        <taxon>Streptophyta</taxon>
        <taxon>Embryophyta</taxon>
        <taxon>Tracheophyta</taxon>
        <taxon>Spermatophyta</taxon>
        <taxon>Magnoliopsida</taxon>
        <taxon>eudicotyledons</taxon>
        <taxon>Gunneridae</taxon>
        <taxon>Pentapetalae</taxon>
        <taxon>rosids</taxon>
        <taxon>fabids</taxon>
        <taxon>Rosales</taxon>
        <taxon>Rosaceae</taxon>
        <taxon>Amygdaloideae</taxon>
        <taxon>Amygdaleae</taxon>
        <taxon>Prunus</taxon>
    </lineage>
</organism>
<dbReference type="Proteomes" id="UP000327085">
    <property type="component" value="Chromosome 2"/>
</dbReference>
<feature type="compositionally biased region" description="Polar residues" evidence="1">
    <location>
        <begin position="27"/>
        <end position="36"/>
    </location>
</feature>
<reference evidence="3" key="1">
    <citation type="journal article" date="2020" name="Plant J.">
        <title>Transposons played a major role in the diversification between the closely related almond and peach genomes: results from the almond genome sequence.</title>
        <authorList>
            <person name="Alioto T."/>
            <person name="Alexiou K.G."/>
            <person name="Bardil A."/>
            <person name="Barteri F."/>
            <person name="Castanera R."/>
            <person name="Cruz F."/>
            <person name="Dhingra A."/>
            <person name="Duval H."/>
            <person name="Fernandez I Marti A."/>
            <person name="Frias L."/>
            <person name="Galan B."/>
            <person name="Garcia J.L."/>
            <person name="Howad W."/>
            <person name="Gomez-Garrido J."/>
            <person name="Gut M."/>
            <person name="Julca I."/>
            <person name="Morata J."/>
            <person name="Puigdomenech P."/>
            <person name="Ribeca P."/>
            <person name="Rubio Cabetas M.J."/>
            <person name="Vlasova A."/>
            <person name="Wirthensohn M."/>
            <person name="Garcia-Mas J."/>
            <person name="Gabaldon T."/>
            <person name="Casacuberta J.M."/>
            <person name="Arus P."/>
        </authorList>
    </citation>
    <scope>NUCLEOTIDE SEQUENCE [LARGE SCALE GENOMIC DNA]</scope>
    <source>
        <strain evidence="3">cv. Texas</strain>
    </source>
</reference>
<name>A0A5E4FPY2_PRUDU</name>
<feature type="compositionally biased region" description="Gly residues" evidence="1">
    <location>
        <begin position="15"/>
        <end position="24"/>
    </location>
</feature>
<feature type="region of interest" description="Disordered" evidence="1">
    <location>
        <begin position="1"/>
        <end position="36"/>
    </location>
</feature>
<dbReference type="Gramene" id="VVA29559">
    <property type="protein sequence ID" value="VVA29559"/>
    <property type="gene ID" value="Prudul26B032841"/>
</dbReference>
<evidence type="ECO:0000313" key="3">
    <source>
        <dbReference type="Proteomes" id="UP000327085"/>
    </source>
</evidence>
<evidence type="ECO:0000313" key="2">
    <source>
        <dbReference type="EMBL" id="VVA29559.1"/>
    </source>
</evidence>
<proteinExistence type="predicted"/>
<dbReference type="EMBL" id="CABIKO010000168">
    <property type="protein sequence ID" value="VVA29559.1"/>
    <property type="molecule type" value="Genomic_DNA"/>
</dbReference>
<dbReference type="InParanoid" id="A0A5E4FPY2"/>
<protein>
    <submittedName>
        <fullName evidence="2">Uncharacterized protein</fullName>
    </submittedName>
</protein>
<dbReference type="AlphaFoldDB" id="A0A5E4FPY2"/>
<evidence type="ECO:0000256" key="1">
    <source>
        <dbReference type="SAM" id="MobiDB-lite"/>
    </source>
</evidence>
<accession>A0A5E4FPY2</accession>
<gene>
    <name evidence="2" type="ORF">ALMOND_2B032841</name>
</gene>